<proteinExistence type="predicted"/>
<dbReference type="EMBL" id="LMWX01000079">
    <property type="protein sequence ID" value="KUN75987.1"/>
    <property type="molecule type" value="Genomic_DNA"/>
</dbReference>
<comment type="caution">
    <text evidence="1">The sequence shown here is derived from an EMBL/GenBank/DDBJ whole genome shotgun (WGS) entry which is preliminary data.</text>
</comment>
<accession>A0A101SKP3</accession>
<organism evidence="1 2">
    <name type="scientific">Streptomyces bungoensis</name>
    <dbReference type="NCBI Taxonomy" id="285568"/>
    <lineage>
        <taxon>Bacteria</taxon>
        <taxon>Bacillati</taxon>
        <taxon>Actinomycetota</taxon>
        <taxon>Actinomycetes</taxon>
        <taxon>Kitasatosporales</taxon>
        <taxon>Streptomycetaceae</taxon>
        <taxon>Streptomyces</taxon>
    </lineage>
</organism>
<keyword evidence="2" id="KW-1185">Reference proteome</keyword>
<evidence type="ECO:0000313" key="1">
    <source>
        <dbReference type="EMBL" id="KUN75987.1"/>
    </source>
</evidence>
<name>A0A101SKP3_9ACTN</name>
<sequence length="144" mass="15982">MIDDLDASPELLDLLRFSLVSVGLGVPPERALGDFRSGLEDLRQQGSLSLRDMARIRARLDNRAAAAEEHEDEDWVRGYTAGYTAAWAGAVLRVLEVRDIDVPKEIFRPLSLCPDPDVLTRCLDRSLTVDTSEELFTPDLRSGA</sequence>
<protein>
    <submittedName>
        <fullName evidence="1">Uncharacterized protein</fullName>
    </submittedName>
</protein>
<dbReference type="AlphaFoldDB" id="A0A101SKP3"/>
<evidence type="ECO:0000313" key="2">
    <source>
        <dbReference type="Proteomes" id="UP000053024"/>
    </source>
</evidence>
<dbReference type="Proteomes" id="UP000053024">
    <property type="component" value="Unassembled WGS sequence"/>
</dbReference>
<reference evidence="1 2" key="1">
    <citation type="submission" date="2015-10" db="EMBL/GenBank/DDBJ databases">
        <title>Draft genome sequence of Streptomyces bungoensis DSM 41781, type strain for the species Streptomyces bungoensis.</title>
        <authorList>
            <person name="Ruckert C."/>
            <person name="Winkler A."/>
            <person name="Kalinowski J."/>
            <person name="Kampfer P."/>
            <person name="Glaeser S."/>
        </authorList>
    </citation>
    <scope>NUCLEOTIDE SEQUENCE [LARGE SCALE GENOMIC DNA]</scope>
    <source>
        <strain evidence="1 2">DSM 41781</strain>
    </source>
</reference>
<dbReference type="STRING" id="285568.AQJ66_35385"/>
<gene>
    <name evidence="1" type="ORF">AQJ66_35385</name>
</gene>